<keyword evidence="3 5" id="KW-1133">Transmembrane helix</keyword>
<dbReference type="PANTHER" id="PTHR43332">
    <property type="entry name" value="INNER MEMBRANE TRANSPORT PERMEASE YADH-RELATED"/>
    <property type="match status" value="1"/>
</dbReference>
<dbReference type="InterPro" id="IPR013525">
    <property type="entry name" value="ABC2_TM"/>
</dbReference>
<dbReference type="Pfam" id="PF01061">
    <property type="entry name" value="ABC2_membrane"/>
    <property type="match status" value="1"/>
</dbReference>
<feature type="transmembrane region" description="Helical" evidence="5">
    <location>
        <begin position="216"/>
        <end position="240"/>
    </location>
</feature>
<feature type="transmembrane region" description="Helical" evidence="5">
    <location>
        <begin position="21"/>
        <end position="40"/>
    </location>
</feature>
<comment type="similarity">
    <text evidence="5">Belongs to the ABC-2 integral membrane protein family.</text>
</comment>
<feature type="domain" description="ABC transmembrane type-2" evidence="6">
    <location>
        <begin position="20"/>
        <end position="242"/>
    </location>
</feature>
<feature type="transmembrane region" description="Helical" evidence="5">
    <location>
        <begin position="112"/>
        <end position="129"/>
    </location>
</feature>
<comment type="subcellular location">
    <subcellularLocation>
        <location evidence="5">Cell membrane</location>
        <topology evidence="5">Multi-pass membrane protein</topology>
    </subcellularLocation>
    <subcellularLocation>
        <location evidence="1">Membrane</location>
        <topology evidence="1">Multi-pass membrane protein</topology>
    </subcellularLocation>
</comment>
<feature type="transmembrane region" description="Helical" evidence="5">
    <location>
        <begin position="136"/>
        <end position="157"/>
    </location>
</feature>
<evidence type="ECO:0000313" key="8">
    <source>
        <dbReference type="Proteomes" id="UP000216024"/>
    </source>
</evidence>
<dbReference type="InterPro" id="IPR047817">
    <property type="entry name" value="ABC2_TM_bact-type"/>
</dbReference>
<dbReference type="GO" id="GO:0043190">
    <property type="term" value="C:ATP-binding cassette (ABC) transporter complex"/>
    <property type="evidence" value="ECO:0007669"/>
    <property type="project" value="InterPro"/>
</dbReference>
<accession>A0A267MHI6</accession>
<dbReference type="GO" id="GO:0140359">
    <property type="term" value="F:ABC-type transporter activity"/>
    <property type="evidence" value="ECO:0007669"/>
    <property type="project" value="InterPro"/>
</dbReference>
<organism evidence="7 8">
    <name type="scientific">Anaeromicrobium sediminis</name>
    <dbReference type="NCBI Taxonomy" id="1478221"/>
    <lineage>
        <taxon>Bacteria</taxon>
        <taxon>Bacillati</taxon>
        <taxon>Bacillota</taxon>
        <taxon>Clostridia</taxon>
        <taxon>Peptostreptococcales</taxon>
        <taxon>Thermotaleaceae</taxon>
        <taxon>Anaeromicrobium</taxon>
    </lineage>
</organism>
<keyword evidence="4 5" id="KW-0472">Membrane</keyword>
<keyword evidence="8" id="KW-1185">Reference proteome</keyword>
<reference evidence="7 8" key="1">
    <citation type="submission" date="2017-06" db="EMBL/GenBank/DDBJ databases">
        <title>Draft genome sequence of anaerobic fermentative bacterium Anaeromicrobium sediminis DY2726D isolated from West Pacific Ocean sediments.</title>
        <authorList>
            <person name="Zeng X."/>
        </authorList>
    </citation>
    <scope>NUCLEOTIDE SEQUENCE [LARGE SCALE GENOMIC DNA]</scope>
    <source>
        <strain evidence="7 8">DY2726D</strain>
    </source>
</reference>
<dbReference type="OrthoDB" id="111284at2"/>
<dbReference type="InterPro" id="IPR000412">
    <property type="entry name" value="ABC_2_transport"/>
</dbReference>
<keyword evidence="2 5" id="KW-0812">Transmembrane</keyword>
<keyword evidence="5" id="KW-1003">Cell membrane</keyword>
<gene>
    <name evidence="7" type="ORF">CCE28_12725</name>
</gene>
<protein>
    <recommendedName>
        <fullName evidence="5">Transport permease protein</fullName>
    </recommendedName>
</protein>
<sequence>MEICTILWREWIFFKRQLGKITGGAIMNPLLYLIAFGWGFGEDIVVEGYNYMYYLIPGIIALSTMNTSFNAISLRVIVSKIYEKSFEYYLTAPVNIYLLALGHVLAGALRGMYAAFLIIIISYIFGIYIKINLALIFIIFLNSMLFSAFGYYAAILIKSHYQINWFKTYINTPMTFLCGTFFSLEKMPNIVKAIIEILPLTHASRSLRAIALNGQISITSIGVLFMYLIVFYFLSVYASFQEVE</sequence>
<dbReference type="PRINTS" id="PR00164">
    <property type="entry name" value="ABC2TRNSPORT"/>
</dbReference>
<dbReference type="RefSeq" id="WP_095134107.1">
    <property type="nucleotide sequence ID" value="NZ_NIBG01000010.1"/>
</dbReference>
<evidence type="ECO:0000256" key="3">
    <source>
        <dbReference type="ARBA" id="ARBA00022989"/>
    </source>
</evidence>
<evidence type="ECO:0000256" key="4">
    <source>
        <dbReference type="ARBA" id="ARBA00023136"/>
    </source>
</evidence>
<feature type="transmembrane region" description="Helical" evidence="5">
    <location>
        <begin position="52"/>
        <end position="74"/>
    </location>
</feature>
<evidence type="ECO:0000256" key="5">
    <source>
        <dbReference type="RuleBase" id="RU361157"/>
    </source>
</evidence>
<feature type="transmembrane region" description="Helical" evidence="5">
    <location>
        <begin position="86"/>
        <end position="106"/>
    </location>
</feature>
<dbReference type="PROSITE" id="PS51012">
    <property type="entry name" value="ABC_TM2"/>
    <property type="match status" value="1"/>
</dbReference>
<comment type="caution">
    <text evidence="7">The sequence shown here is derived from an EMBL/GenBank/DDBJ whole genome shotgun (WGS) entry which is preliminary data.</text>
</comment>
<dbReference type="InterPro" id="IPR052522">
    <property type="entry name" value="ABC-2_transport_permease"/>
</dbReference>
<keyword evidence="5" id="KW-0813">Transport</keyword>
<dbReference type="Proteomes" id="UP000216024">
    <property type="component" value="Unassembled WGS sequence"/>
</dbReference>
<proteinExistence type="inferred from homology"/>
<dbReference type="PANTHER" id="PTHR43332:SF2">
    <property type="entry name" value="INNER MEMBRANE TRANSPORT PERMEASE YADH"/>
    <property type="match status" value="1"/>
</dbReference>
<evidence type="ECO:0000256" key="2">
    <source>
        <dbReference type="ARBA" id="ARBA00022692"/>
    </source>
</evidence>
<dbReference type="EMBL" id="NIBG01000010">
    <property type="protein sequence ID" value="PAB59041.1"/>
    <property type="molecule type" value="Genomic_DNA"/>
</dbReference>
<dbReference type="AlphaFoldDB" id="A0A267MHI6"/>
<evidence type="ECO:0000259" key="6">
    <source>
        <dbReference type="PROSITE" id="PS51012"/>
    </source>
</evidence>
<evidence type="ECO:0000313" key="7">
    <source>
        <dbReference type="EMBL" id="PAB59041.1"/>
    </source>
</evidence>
<dbReference type="PIRSF" id="PIRSF006648">
    <property type="entry name" value="DrrB"/>
    <property type="match status" value="1"/>
</dbReference>
<evidence type="ECO:0000256" key="1">
    <source>
        <dbReference type="ARBA" id="ARBA00004141"/>
    </source>
</evidence>
<name>A0A267MHI6_9FIRM</name>